<gene>
    <name evidence="2" type="ORF">EPUL_002847</name>
</gene>
<dbReference type="Pfam" id="PF12754">
    <property type="entry name" value="Get5_N"/>
    <property type="match status" value="1"/>
</dbReference>
<evidence type="ECO:0000313" key="2">
    <source>
        <dbReference type="EMBL" id="POS85217.1"/>
    </source>
</evidence>
<dbReference type="AlphaFoldDB" id="A0A2S4PT53"/>
<dbReference type="InterPro" id="IPR024737">
    <property type="entry name" value="Get5_N"/>
</dbReference>
<dbReference type="EMBL" id="PEDP01000685">
    <property type="protein sequence ID" value="POS85217.1"/>
    <property type="molecule type" value="Genomic_DNA"/>
</dbReference>
<sequence>MTELSFAKSFLASLNNYPTRIPLDHVSDPKKYPLRATFTLPKHTQSQLKKRKPNSGAISTVTVHLKSQRNPPLDYDLSSQPLNMTILEIKNTISKMIQAPSDKIKLLHNKKPVPDGKQLNDLLATDCENNDDHIGTEKTLNLGVMILGGTSTMKLDSTGNT</sequence>
<organism evidence="2 3">
    <name type="scientific">Erysiphe pulchra</name>
    <dbReference type="NCBI Taxonomy" id="225359"/>
    <lineage>
        <taxon>Eukaryota</taxon>
        <taxon>Fungi</taxon>
        <taxon>Dikarya</taxon>
        <taxon>Ascomycota</taxon>
        <taxon>Pezizomycotina</taxon>
        <taxon>Leotiomycetes</taxon>
        <taxon>Erysiphales</taxon>
        <taxon>Erysiphaceae</taxon>
        <taxon>Erysiphe</taxon>
    </lineage>
</organism>
<evidence type="ECO:0000313" key="3">
    <source>
        <dbReference type="Proteomes" id="UP000237438"/>
    </source>
</evidence>
<feature type="domain" description="Get5 N-terminal" evidence="1">
    <location>
        <begin position="6"/>
        <end position="149"/>
    </location>
</feature>
<evidence type="ECO:0000259" key="1">
    <source>
        <dbReference type="Pfam" id="PF12754"/>
    </source>
</evidence>
<dbReference type="Proteomes" id="UP000237438">
    <property type="component" value="Unassembled WGS sequence"/>
</dbReference>
<comment type="caution">
    <text evidence="2">The sequence shown here is derived from an EMBL/GenBank/DDBJ whole genome shotgun (WGS) entry which is preliminary data.</text>
</comment>
<dbReference type="CDD" id="cd17039">
    <property type="entry name" value="Ubl_ubiquitin_like"/>
    <property type="match status" value="1"/>
</dbReference>
<proteinExistence type="predicted"/>
<dbReference type="InterPro" id="IPR029071">
    <property type="entry name" value="Ubiquitin-like_domsf"/>
</dbReference>
<dbReference type="Gene3D" id="3.10.20.90">
    <property type="entry name" value="Phosphatidylinositol 3-kinase Catalytic Subunit, Chain A, domain 1"/>
    <property type="match status" value="1"/>
</dbReference>
<name>A0A2S4PT53_9PEZI</name>
<dbReference type="OrthoDB" id="5366541at2759"/>
<protein>
    <recommendedName>
        <fullName evidence="1">Get5 N-terminal domain-containing protein</fullName>
    </recommendedName>
</protein>
<accession>A0A2S4PT53</accession>
<keyword evidence="3" id="KW-1185">Reference proteome</keyword>
<reference evidence="2 3" key="1">
    <citation type="submission" date="2017-10" db="EMBL/GenBank/DDBJ databases">
        <title>Development of genomic resources for the powdery mildew, Erysiphe pulchra.</title>
        <authorList>
            <person name="Wadl P.A."/>
            <person name="Mack B.M."/>
            <person name="Moore G."/>
            <person name="Beltz S.B."/>
        </authorList>
    </citation>
    <scope>NUCLEOTIDE SEQUENCE [LARGE SCALE GENOMIC DNA]</scope>
    <source>
        <strain evidence="2">Cflorida</strain>
    </source>
</reference>
<dbReference type="SUPFAM" id="SSF54236">
    <property type="entry name" value="Ubiquitin-like"/>
    <property type="match status" value="1"/>
</dbReference>